<accession>A0A6M3M5C3</accession>
<reference evidence="1" key="1">
    <citation type="submission" date="2020-03" db="EMBL/GenBank/DDBJ databases">
        <title>The deep terrestrial virosphere.</title>
        <authorList>
            <person name="Holmfeldt K."/>
            <person name="Nilsson E."/>
            <person name="Simone D."/>
            <person name="Lopez-Fernandez M."/>
            <person name="Wu X."/>
            <person name="de Brujin I."/>
            <person name="Lundin D."/>
            <person name="Andersson A."/>
            <person name="Bertilsson S."/>
            <person name="Dopson M."/>
        </authorList>
    </citation>
    <scope>NUCLEOTIDE SEQUENCE</scope>
    <source>
        <strain evidence="1">MM171A00766</strain>
        <strain evidence="2">MM171B00553</strain>
    </source>
</reference>
<evidence type="ECO:0000313" key="1">
    <source>
        <dbReference type="EMBL" id="QJA99968.1"/>
    </source>
</evidence>
<name>A0A6M3M5C3_9ZZZZ</name>
<protein>
    <submittedName>
        <fullName evidence="1">Uncharacterized protein</fullName>
    </submittedName>
</protein>
<sequence length="75" mass="8717">MEKGKTIKSIVDIWDVRDYSRFENQVGCGYCKNEENCNIHDPTINKAKLGCKDWKHYLENKNGSYKRALSRSDSS</sequence>
<dbReference type="EMBL" id="MT143675">
    <property type="protein sequence ID" value="QJA99968.1"/>
    <property type="molecule type" value="Genomic_DNA"/>
</dbReference>
<proteinExistence type="predicted"/>
<dbReference type="AlphaFoldDB" id="A0A6M3M5C3"/>
<gene>
    <name evidence="1" type="ORF">MM171A00766_0031</name>
    <name evidence="2" type="ORF">MM171B00553_0004</name>
</gene>
<evidence type="ECO:0000313" key="2">
    <source>
        <dbReference type="EMBL" id="QJB03757.1"/>
    </source>
</evidence>
<organism evidence="1">
    <name type="scientific">viral metagenome</name>
    <dbReference type="NCBI Taxonomy" id="1070528"/>
    <lineage>
        <taxon>unclassified sequences</taxon>
        <taxon>metagenomes</taxon>
        <taxon>organismal metagenomes</taxon>
    </lineage>
</organism>
<dbReference type="EMBL" id="MT143860">
    <property type="protein sequence ID" value="QJB03757.1"/>
    <property type="molecule type" value="Genomic_DNA"/>
</dbReference>